<name>A0A0E9TTH8_ANGAN</name>
<organism evidence="1">
    <name type="scientific">Anguilla anguilla</name>
    <name type="common">European freshwater eel</name>
    <name type="synonym">Muraena anguilla</name>
    <dbReference type="NCBI Taxonomy" id="7936"/>
    <lineage>
        <taxon>Eukaryota</taxon>
        <taxon>Metazoa</taxon>
        <taxon>Chordata</taxon>
        <taxon>Craniata</taxon>
        <taxon>Vertebrata</taxon>
        <taxon>Euteleostomi</taxon>
        <taxon>Actinopterygii</taxon>
        <taxon>Neopterygii</taxon>
        <taxon>Teleostei</taxon>
        <taxon>Anguilliformes</taxon>
        <taxon>Anguillidae</taxon>
        <taxon>Anguilla</taxon>
    </lineage>
</organism>
<dbReference type="AlphaFoldDB" id="A0A0E9TTH8"/>
<evidence type="ECO:0000313" key="1">
    <source>
        <dbReference type="EMBL" id="JAH56048.1"/>
    </source>
</evidence>
<sequence>MVKFINHSIGMGFGVNLCSIW</sequence>
<accession>A0A0E9TTH8</accession>
<dbReference type="EMBL" id="GBXM01052529">
    <property type="protein sequence ID" value="JAH56048.1"/>
    <property type="molecule type" value="Transcribed_RNA"/>
</dbReference>
<reference evidence="1" key="2">
    <citation type="journal article" date="2015" name="Fish Shellfish Immunol.">
        <title>Early steps in the European eel (Anguilla anguilla)-Vibrio vulnificus interaction in the gills: Role of the RtxA13 toxin.</title>
        <authorList>
            <person name="Callol A."/>
            <person name="Pajuelo D."/>
            <person name="Ebbesson L."/>
            <person name="Teles M."/>
            <person name="MacKenzie S."/>
            <person name="Amaro C."/>
        </authorList>
    </citation>
    <scope>NUCLEOTIDE SEQUENCE</scope>
</reference>
<proteinExistence type="predicted"/>
<reference evidence="1" key="1">
    <citation type="submission" date="2014-11" db="EMBL/GenBank/DDBJ databases">
        <authorList>
            <person name="Amaro Gonzalez C."/>
        </authorList>
    </citation>
    <scope>NUCLEOTIDE SEQUENCE</scope>
</reference>
<protein>
    <submittedName>
        <fullName evidence="1">Uncharacterized protein</fullName>
    </submittedName>
</protein>